<dbReference type="OrthoDB" id="9801098at2"/>
<name>M7NYD8_9BACT</name>
<dbReference type="NCBIfam" id="TIGR00730">
    <property type="entry name" value="Rossman fold protein, TIGR00730 family"/>
    <property type="match status" value="1"/>
</dbReference>
<dbReference type="Pfam" id="PF03641">
    <property type="entry name" value="Lysine_decarbox"/>
    <property type="match status" value="1"/>
</dbReference>
<dbReference type="Proteomes" id="UP000011910">
    <property type="component" value="Unassembled WGS sequence"/>
</dbReference>
<dbReference type="PANTHER" id="PTHR31223">
    <property type="entry name" value="LOG FAMILY PROTEIN YJL055W"/>
    <property type="match status" value="1"/>
</dbReference>
<evidence type="ECO:0000313" key="5">
    <source>
        <dbReference type="Proteomes" id="UP000011910"/>
    </source>
</evidence>
<dbReference type="EC" id="3.2.2.n1" evidence="3"/>
<dbReference type="GO" id="GO:0009691">
    <property type="term" value="P:cytokinin biosynthetic process"/>
    <property type="evidence" value="ECO:0007669"/>
    <property type="project" value="UniProtKB-UniRule"/>
</dbReference>
<keyword evidence="3" id="KW-0378">Hydrolase</keyword>
<evidence type="ECO:0000256" key="1">
    <source>
        <dbReference type="ARBA" id="ARBA00000274"/>
    </source>
</evidence>
<reference evidence="4 5" key="1">
    <citation type="journal article" date="2013" name="Genome Announc.">
        <title>Draft Genome Sequence of Cesiribacter andamanensis Strain AMV16T, Isolated from a Soil Sample from a Mud Volcano in the Andaman Islands, India.</title>
        <authorList>
            <person name="Shivaji S."/>
            <person name="Ara S."/>
            <person name="Begum Z."/>
            <person name="Srinivas T.N."/>
            <person name="Singh A."/>
            <person name="Kumar Pinnaka A."/>
        </authorList>
    </citation>
    <scope>NUCLEOTIDE SEQUENCE [LARGE SCALE GENOMIC DNA]</scope>
    <source>
        <strain evidence="4 5">AMV16</strain>
    </source>
</reference>
<evidence type="ECO:0000313" key="4">
    <source>
        <dbReference type="EMBL" id="EMR03399.1"/>
    </source>
</evidence>
<dbReference type="eggNOG" id="COG1611">
    <property type="taxonomic scope" value="Bacteria"/>
</dbReference>
<accession>M7NYD8</accession>
<proteinExistence type="inferred from homology"/>
<comment type="catalytic activity">
    <reaction evidence="1">
        <text>AMP + H2O = D-ribose 5-phosphate + adenine</text>
        <dbReference type="Rhea" id="RHEA:20129"/>
        <dbReference type="ChEBI" id="CHEBI:15377"/>
        <dbReference type="ChEBI" id="CHEBI:16708"/>
        <dbReference type="ChEBI" id="CHEBI:78346"/>
        <dbReference type="ChEBI" id="CHEBI:456215"/>
        <dbReference type="EC" id="3.2.2.4"/>
    </reaction>
</comment>
<comment type="similarity">
    <text evidence="2 3">Belongs to the LOG family.</text>
</comment>
<evidence type="ECO:0000256" key="2">
    <source>
        <dbReference type="ARBA" id="ARBA00006763"/>
    </source>
</evidence>
<keyword evidence="5" id="KW-1185">Reference proteome</keyword>
<keyword evidence="3" id="KW-0203">Cytokinin biosynthesis</keyword>
<evidence type="ECO:0000256" key="3">
    <source>
        <dbReference type="RuleBase" id="RU363015"/>
    </source>
</evidence>
<dbReference type="Gene3D" id="3.40.50.450">
    <property type="match status" value="1"/>
</dbReference>
<dbReference type="RefSeq" id="WP_009194821.1">
    <property type="nucleotide sequence ID" value="NZ_AODQ01000026.1"/>
</dbReference>
<comment type="caution">
    <text evidence="4">The sequence shown here is derived from an EMBL/GenBank/DDBJ whole genome shotgun (WGS) entry which is preliminary data.</text>
</comment>
<dbReference type="GO" id="GO:0008714">
    <property type="term" value="F:AMP nucleosidase activity"/>
    <property type="evidence" value="ECO:0007669"/>
    <property type="project" value="UniProtKB-EC"/>
</dbReference>
<dbReference type="STRING" id="1279009.ADICEAN_01421"/>
<dbReference type="PANTHER" id="PTHR31223:SF70">
    <property type="entry name" value="LOG FAMILY PROTEIN YJL055W"/>
    <property type="match status" value="1"/>
</dbReference>
<dbReference type="GO" id="GO:0005829">
    <property type="term" value="C:cytosol"/>
    <property type="evidence" value="ECO:0007669"/>
    <property type="project" value="TreeGrafter"/>
</dbReference>
<protein>
    <recommendedName>
        <fullName evidence="3">Cytokinin riboside 5'-monophosphate phosphoribohydrolase</fullName>
        <ecNumber evidence="3">3.2.2.n1</ecNumber>
    </recommendedName>
</protein>
<gene>
    <name evidence="4" type="primary">yvdD_2</name>
    <name evidence="4" type="ORF">ADICEAN_01421</name>
</gene>
<dbReference type="EMBL" id="AODQ01000026">
    <property type="protein sequence ID" value="EMR03399.1"/>
    <property type="molecule type" value="Genomic_DNA"/>
</dbReference>
<dbReference type="InterPro" id="IPR031100">
    <property type="entry name" value="LOG_fam"/>
</dbReference>
<dbReference type="InterPro" id="IPR005269">
    <property type="entry name" value="LOG"/>
</dbReference>
<dbReference type="AlphaFoldDB" id="M7NYD8"/>
<organism evidence="4 5">
    <name type="scientific">Cesiribacter andamanensis AMV16</name>
    <dbReference type="NCBI Taxonomy" id="1279009"/>
    <lineage>
        <taxon>Bacteria</taxon>
        <taxon>Pseudomonadati</taxon>
        <taxon>Bacteroidota</taxon>
        <taxon>Cytophagia</taxon>
        <taxon>Cytophagales</taxon>
        <taxon>Cesiribacteraceae</taxon>
        <taxon>Cesiribacter</taxon>
    </lineage>
</organism>
<dbReference type="SUPFAM" id="SSF102405">
    <property type="entry name" value="MCP/YpsA-like"/>
    <property type="match status" value="1"/>
</dbReference>
<sequence>MPVSQVCVYCASSPKIDPAYFEATDVLADALVQDGVKVVFGGGATGLMGRLADRVLALGGHITGIMPNFMKEVEWAHKGVQHFHFVGDMHERKKRFLDGTDALIALPGGCGTLEELLEAITLKRLGLFTKPIIILNIRGYYDPLLAMLERSVEEGFMNPQHRQMWTVLDDPAGIIAAIEAAPPWSEEAIRFAPVR</sequence>